<proteinExistence type="predicted"/>
<organism evidence="1 2">
    <name type="scientific">Leucogyrophana mollusca</name>
    <dbReference type="NCBI Taxonomy" id="85980"/>
    <lineage>
        <taxon>Eukaryota</taxon>
        <taxon>Fungi</taxon>
        <taxon>Dikarya</taxon>
        <taxon>Basidiomycota</taxon>
        <taxon>Agaricomycotina</taxon>
        <taxon>Agaricomycetes</taxon>
        <taxon>Agaricomycetidae</taxon>
        <taxon>Boletales</taxon>
        <taxon>Boletales incertae sedis</taxon>
        <taxon>Leucogyrophana</taxon>
    </lineage>
</organism>
<dbReference type="Proteomes" id="UP000790709">
    <property type="component" value="Unassembled WGS sequence"/>
</dbReference>
<evidence type="ECO:0000313" key="1">
    <source>
        <dbReference type="EMBL" id="KAH7919094.1"/>
    </source>
</evidence>
<dbReference type="EMBL" id="MU266695">
    <property type="protein sequence ID" value="KAH7919094.1"/>
    <property type="molecule type" value="Genomic_DNA"/>
</dbReference>
<name>A0ACB8B0M3_9AGAM</name>
<reference evidence="1" key="1">
    <citation type="journal article" date="2021" name="New Phytol.">
        <title>Evolutionary innovations through gain and loss of genes in the ectomycorrhizal Boletales.</title>
        <authorList>
            <person name="Wu G."/>
            <person name="Miyauchi S."/>
            <person name="Morin E."/>
            <person name="Kuo A."/>
            <person name="Drula E."/>
            <person name="Varga T."/>
            <person name="Kohler A."/>
            <person name="Feng B."/>
            <person name="Cao Y."/>
            <person name="Lipzen A."/>
            <person name="Daum C."/>
            <person name="Hundley H."/>
            <person name="Pangilinan J."/>
            <person name="Johnson J."/>
            <person name="Barry K."/>
            <person name="LaButti K."/>
            <person name="Ng V."/>
            <person name="Ahrendt S."/>
            <person name="Min B."/>
            <person name="Choi I.G."/>
            <person name="Park H."/>
            <person name="Plett J.M."/>
            <person name="Magnuson J."/>
            <person name="Spatafora J.W."/>
            <person name="Nagy L.G."/>
            <person name="Henrissat B."/>
            <person name="Grigoriev I.V."/>
            <person name="Yang Z.L."/>
            <person name="Xu J."/>
            <person name="Martin F.M."/>
        </authorList>
    </citation>
    <scope>NUCLEOTIDE SEQUENCE</scope>
    <source>
        <strain evidence="1">KUC20120723A-06</strain>
    </source>
</reference>
<accession>A0ACB8B0M3</accession>
<comment type="caution">
    <text evidence="1">The sequence shown here is derived from an EMBL/GenBank/DDBJ whole genome shotgun (WGS) entry which is preliminary data.</text>
</comment>
<keyword evidence="2" id="KW-1185">Reference proteome</keyword>
<sequence>MHSCLLIPELSCLIFESLHPLLTQDPKCHLQDLAALARTCRSLSASALDVLWHTQDSLGPLVLCMGDSIVEATEDKIARNAARAPVTGSDQVQHTDTMTNKFGDTYYRIRLKRQPIPADWERVLPYAQRIKIVSSASGTNLWRPRGRWVLDDSVTTALAAAFPTIPLLPRLSSLEYSAVAPASNDAFASLASVLLNGNMTHLRMHVSKDLEQSDVGSVLNALPEKCPWMKDLRIALDIKNPVILSKVPSWLAPLRFIEHLDLQMRFAEGAPESPSPDDFLPRLRTLRLTGKRTYSIPFIQSIQSQQLEEIRLILVGQLTGRALSALCTTVTSKPGWLASLRFISLSGGDPVGETSHGGVCLSAKDLCAFV</sequence>
<evidence type="ECO:0000313" key="2">
    <source>
        <dbReference type="Proteomes" id="UP000790709"/>
    </source>
</evidence>
<gene>
    <name evidence="1" type="ORF">BV22DRAFT_1041215</name>
</gene>
<protein>
    <submittedName>
        <fullName evidence="1">Uncharacterized protein</fullName>
    </submittedName>
</protein>